<dbReference type="EMBL" id="FLYE01000044">
    <property type="protein sequence ID" value="SCA57463.1"/>
    <property type="molecule type" value="Genomic_DNA"/>
</dbReference>
<dbReference type="GO" id="GO:0020037">
    <property type="term" value="F:heme binding"/>
    <property type="evidence" value="ECO:0007669"/>
    <property type="project" value="InterPro"/>
</dbReference>
<dbReference type="Gene3D" id="1.10.760.10">
    <property type="entry name" value="Cytochrome c-like domain"/>
    <property type="match status" value="1"/>
</dbReference>
<dbReference type="InterPro" id="IPR051459">
    <property type="entry name" value="Cytochrome_c-type_DH"/>
</dbReference>
<dbReference type="GO" id="GO:0009055">
    <property type="term" value="F:electron transfer activity"/>
    <property type="evidence" value="ECO:0007669"/>
    <property type="project" value="InterPro"/>
</dbReference>
<keyword evidence="8" id="KW-1185">Reference proteome</keyword>
<keyword evidence="5" id="KW-0732">Signal</keyword>
<dbReference type="PROSITE" id="PS51007">
    <property type="entry name" value="CYTC"/>
    <property type="match status" value="1"/>
</dbReference>
<evidence type="ECO:0000259" key="6">
    <source>
        <dbReference type="PROSITE" id="PS51007"/>
    </source>
</evidence>
<evidence type="ECO:0000256" key="5">
    <source>
        <dbReference type="SAM" id="SignalP"/>
    </source>
</evidence>
<dbReference type="RefSeq" id="WP_069189483.1">
    <property type="nucleotide sequence ID" value="NZ_FLYE01000044.1"/>
</dbReference>
<dbReference type="PANTHER" id="PTHR35008">
    <property type="entry name" value="BLL4482 PROTEIN-RELATED"/>
    <property type="match status" value="1"/>
</dbReference>
<keyword evidence="3 4" id="KW-0408">Iron</keyword>
<dbReference type="GO" id="GO:0046872">
    <property type="term" value="F:metal ion binding"/>
    <property type="evidence" value="ECO:0007669"/>
    <property type="project" value="UniProtKB-KW"/>
</dbReference>
<evidence type="ECO:0000256" key="1">
    <source>
        <dbReference type="ARBA" id="ARBA00022617"/>
    </source>
</evidence>
<evidence type="ECO:0000313" key="7">
    <source>
        <dbReference type="EMBL" id="SCA57463.1"/>
    </source>
</evidence>
<protein>
    <recommendedName>
        <fullName evidence="6">Cytochrome c domain-containing protein</fullName>
    </recommendedName>
</protein>
<dbReference type="InterPro" id="IPR009056">
    <property type="entry name" value="Cyt_c-like_dom"/>
</dbReference>
<accession>A0A1C3RJR0</accession>
<feature type="signal peptide" evidence="5">
    <location>
        <begin position="1"/>
        <end position="26"/>
    </location>
</feature>
<dbReference type="InterPro" id="IPR036909">
    <property type="entry name" value="Cyt_c-like_dom_sf"/>
</dbReference>
<reference evidence="7 8" key="1">
    <citation type="submission" date="2016-07" db="EMBL/GenBank/DDBJ databases">
        <authorList>
            <person name="Lefevre C.T."/>
        </authorList>
    </citation>
    <scope>NUCLEOTIDE SEQUENCE [LARGE SCALE GENOMIC DNA]</scope>
    <source>
        <strain evidence="7">PR1</strain>
    </source>
</reference>
<feature type="domain" description="Cytochrome c" evidence="6">
    <location>
        <begin position="62"/>
        <end position="156"/>
    </location>
</feature>
<sequence>MFKFPVSKALMGIALGGVLITTAACAGDELKYGFGVKPTKEQVAGWDIDIRPDGKGLPAGSGGYEEGEELFQDLCAVCHGEFADGGGGRYPPLVGGDPEHLSQEASPGQPEKTIGSYWPYASTVFDYIKRAMPFGNAQSLTDDEVYAITNFLMVENDLHDEDQPMDAKALIAIKMPNEGGFFMDPRPDTKNPHCMKDCYKSVEIKSKATLGVTPTGEDALR</sequence>
<dbReference type="SUPFAM" id="SSF46626">
    <property type="entry name" value="Cytochrome c"/>
    <property type="match status" value="1"/>
</dbReference>
<dbReference type="PANTHER" id="PTHR35008:SF8">
    <property type="entry name" value="ALCOHOL DEHYDROGENASE CYTOCHROME C SUBUNIT"/>
    <property type="match status" value="1"/>
</dbReference>
<evidence type="ECO:0000256" key="4">
    <source>
        <dbReference type="PROSITE-ProRule" id="PRU00433"/>
    </source>
</evidence>
<organism evidence="7 8">
    <name type="scientific">Candidatus Terasakiella magnetica</name>
    <dbReference type="NCBI Taxonomy" id="1867952"/>
    <lineage>
        <taxon>Bacteria</taxon>
        <taxon>Pseudomonadati</taxon>
        <taxon>Pseudomonadota</taxon>
        <taxon>Alphaproteobacteria</taxon>
        <taxon>Rhodospirillales</taxon>
        <taxon>Terasakiellaceae</taxon>
        <taxon>Terasakiella</taxon>
    </lineage>
</organism>
<keyword evidence="2 4" id="KW-0479">Metal-binding</keyword>
<evidence type="ECO:0000256" key="3">
    <source>
        <dbReference type="ARBA" id="ARBA00023004"/>
    </source>
</evidence>
<gene>
    <name evidence="7" type="ORF">MTBPR1_50219</name>
</gene>
<dbReference type="AlphaFoldDB" id="A0A1C3RJR0"/>
<dbReference type="Proteomes" id="UP000231658">
    <property type="component" value="Unassembled WGS sequence"/>
</dbReference>
<dbReference type="STRING" id="1867952.MTBPR1_50219"/>
<dbReference type="Pfam" id="PF13442">
    <property type="entry name" value="Cytochrome_CBB3"/>
    <property type="match status" value="1"/>
</dbReference>
<keyword evidence="1 4" id="KW-0349">Heme</keyword>
<dbReference type="OrthoDB" id="9779283at2"/>
<dbReference type="PROSITE" id="PS51257">
    <property type="entry name" value="PROKAR_LIPOPROTEIN"/>
    <property type="match status" value="1"/>
</dbReference>
<evidence type="ECO:0000313" key="8">
    <source>
        <dbReference type="Proteomes" id="UP000231658"/>
    </source>
</evidence>
<proteinExistence type="predicted"/>
<feature type="chain" id="PRO_5008680833" description="Cytochrome c domain-containing protein" evidence="5">
    <location>
        <begin position="27"/>
        <end position="221"/>
    </location>
</feature>
<evidence type="ECO:0000256" key="2">
    <source>
        <dbReference type="ARBA" id="ARBA00022723"/>
    </source>
</evidence>
<name>A0A1C3RJR0_9PROT</name>